<keyword evidence="7" id="KW-0812">Transmembrane</keyword>
<evidence type="ECO:0000256" key="3">
    <source>
        <dbReference type="ARBA" id="ARBA00022801"/>
    </source>
</evidence>
<sequence length="301" mass="31658">MASALHFAGTVLAAFLTAVVLRRSTWTWRSPRGAILCWQALGLTLGLSEIGLLISLGLGSYRTGPGRAMVSLVADLAGPGLPPGVGLAQLCLVGAGLGIGAVLLGSTVRSTLSTVRAQRRHRDLLSLVARDDPAAPGALVLDHPGAAAYCLPGVRPRVVVSAGTLSLLDRAQLAAVLSHERAHADERHDLVLLPFTALCRLLPRLRWLRSTHETVALLVEMRADDKARRLHGDEQLATALARFATAGSRVSPAGTLGIADGQLHARLHRLLVPARPPRVRIAAALAVTAVLAATPIYLFLS</sequence>
<evidence type="ECO:0000256" key="5">
    <source>
        <dbReference type="ARBA" id="ARBA00023049"/>
    </source>
</evidence>
<evidence type="ECO:0000313" key="9">
    <source>
        <dbReference type="EMBL" id="MFC4106753.1"/>
    </source>
</evidence>
<evidence type="ECO:0000256" key="4">
    <source>
        <dbReference type="ARBA" id="ARBA00022833"/>
    </source>
</evidence>
<keyword evidence="5 6" id="KW-0482">Metalloprotease</keyword>
<proteinExistence type="inferred from homology"/>
<feature type="transmembrane region" description="Helical" evidence="7">
    <location>
        <begin position="279"/>
        <end position="300"/>
    </location>
</feature>
<feature type="transmembrane region" description="Helical" evidence="7">
    <location>
        <begin position="35"/>
        <end position="61"/>
    </location>
</feature>
<feature type="transmembrane region" description="Helical" evidence="7">
    <location>
        <begin position="81"/>
        <end position="104"/>
    </location>
</feature>
<comment type="cofactor">
    <cofactor evidence="6">
        <name>Zn(2+)</name>
        <dbReference type="ChEBI" id="CHEBI:29105"/>
    </cofactor>
    <text evidence="6">Binds 1 zinc ion per subunit.</text>
</comment>
<dbReference type="RefSeq" id="WP_377544988.1">
    <property type="nucleotide sequence ID" value="NZ_JBHSBN010000007.1"/>
</dbReference>
<keyword evidence="3 6" id="KW-0378">Hydrolase</keyword>
<dbReference type="Proteomes" id="UP001595868">
    <property type="component" value="Unassembled WGS sequence"/>
</dbReference>
<keyword evidence="2" id="KW-0479">Metal-binding</keyword>
<evidence type="ECO:0000313" key="10">
    <source>
        <dbReference type="Proteomes" id="UP001595868"/>
    </source>
</evidence>
<reference evidence="10" key="1">
    <citation type="journal article" date="2019" name="Int. J. Syst. Evol. Microbiol.">
        <title>The Global Catalogue of Microorganisms (GCM) 10K type strain sequencing project: providing services to taxonomists for standard genome sequencing and annotation.</title>
        <authorList>
            <consortium name="The Broad Institute Genomics Platform"/>
            <consortium name="The Broad Institute Genome Sequencing Center for Infectious Disease"/>
            <person name="Wu L."/>
            <person name="Ma J."/>
        </authorList>
    </citation>
    <scope>NUCLEOTIDE SEQUENCE [LARGE SCALE GENOMIC DNA]</scope>
    <source>
        <strain evidence="10">2902at01</strain>
    </source>
</reference>
<dbReference type="InterPro" id="IPR052173">
    <property type="entry name" value="Beta-lactam_resp_regulator"/>
</dbReference>
<evidence type="ECO:0000256" key="2">
    <source>
        <dbReference type="ARBA" id="ARBA00022723"/>
    </source>
</evidence>
<evidence type="ECO:0000256" key="6">
    <source>
        <dbReference type="RuleBase" id="RU003983"/>
    </source>
</evidence>
<organism evidence="9 10">
    <name type="scientific">Micromonospora zhanjiangensis</name>
    <dbReference type="NCBI Taxonomy" id="1522057"/>
    <lineage>
        <taxon>Bacteria</taxon>
        <taxon>Bacillati</taxon>
        <taxon>Actinomycetota</taxon>
        <taxon>Actinomycetes</taxon>
        <taxon>Micromonosporales</taxon>
        <taxon>Micromonosporaceae</taxon>
        <taxon>Micromonospora</taxon>
    </lineage>
</organism>
<dbReference type="Gene3D" id="3.30.2010.10">
    <property type="entry name" value="Metalloproteases ('zincins'), catalytic domain"/>
    <property type="match status" value="1"/>
</dbReference>
<gene>
    <name evidence="9" type="ORF">ACFOX0_12545</name>
</gene>
<name>A0ABV8KL66_9ACTN</name>
<keyword evidence="10" id="KW-1185">Reference proteome</keyword>
<dbReference type="EMBL" id="JBHSBN010000007">
    <property type="protein sequence ID" value="MFC4106753.1"/>
    <property type="molecule type" value="Genomic_DNA"/>
</dbReference>
<evidence type="ECO:0000259" key="8">
    <source>
        <dbReference type="Pfam" id="PF01435"/>
    </source>
</evidence>
<dbReference type="CDD" id="cd07326">
    <property type="entry name" value="M56_BlaR1_MecR1_like"/>
    <property type="match status" value="1"/>
</dbReference>
<dbReference type="Pfam" id="PF01435">
    <property type="entry name" value="Peptidase_M48"/>
    <property type="match status" value="1"/>
</dbReference>
<dbReference type="PANTHER" id="PTHR34978:SF3">
    <property type="entry name" value="SLR0241 PROTEIN"/>
    <property type="match status" value="1"/>
</dbReference>
<dbReference type="PANTHER" id="PTHR34978">
    <property type="entry name" value="POSSIBLE SENSOR-TRANSDUCER PROTEIN BLAR"/>
    <property type="match status" value="1"/>
</dbReference>
<keyword evidence="1 6" id="KW-0645">Protease</keyword>
<feature type="domain" description="Peptidase M48" evidence="8">
    <location>
        <begin position="118"/>
        <end position="195"/>
    </location>
</feature>
<comment type="similarity">
    <text evidence="6">Belongs to the peptidase M48 family.</text>
</comment>
<evidence type="ECO:0000256" key="7">
    <source>
        <dbReference type="SAM" id="Phobius"/>
    </source>
</evidence>
<dbReference type="InterPro" id="IPR001915">
    <property type="entry name" value="Peptidase_M48"/>
</dbReference>
<keyword evidence="4 6" id="KW-0862">Zinc</keyword>
<keyword evidence="7" id="KW-0472">Membrane</keyword>
<comment type="caution">
    <text evidence="9">The sequence shown here is derived from an EMBL/GenBank/DDBJ whole genome shotgun (WGS) entry which is preliminary data.</text>
</comment>
<evidence type="ECO:0000256" key="1">
    <source>
        <dbReference type="ARBA" id="ARBA00022670"/>
    </source>
</evidence>
<keyword evidence="7" id="KW-1133">Transmembrane helix</keyword>
<accession>A0ABV8KL66</accession>
<feature type="transmembrane region" description="Helical" evidence="7">
    <location>
        <begin position="6"/>
        <end position="23"/>
    </location>
</feature>
<protein>
    <submittedName>
        <fullName evidence="9">M56 family metallopeptidase</fullName>
    </submittedName>
</protein>